<gene>
    <name evidence="9" type="ORF">ILEXP_LOCUS1631</name>
</gene>
<organism evidence="9 10">
    <name type="scientific">Ilex paraguariensis</name>
    <name type="common">yerba mate</name>
    <dbReference type="NCBI Taxonomy" id="185542"/>
    <lineage>
        <taxon>Eukaryota</taxon>
        <taxon>Viridiplantae</taxon>
        <taxon>Streptophyta</taxon>
        <taxon>Embryophyta</taxon>
        <taxon>Tracheophyta</taxon>
        <taxon>Spermatophyta</taxon>
        <taxon>Magnoliopsida</taxon>
        <taxon>eudicotyledons</taxon>
        <taxon>Gunneridae</taxon>
        <taxon>Pentapetalae</taxon>
        <taxon>asterids</taxon>
        <taxon>campanulids</taxon>
        <taxon>Aquifoliales</taxon>
        <taxon>Aquifoliaceae</taxon>
        <taxon>Ilex</taxon>
    </lineage>
</organism>
<keyword evidence="7" id="KW-1133">Transmembrane helix</keyword>
<evidence type="ECO:0000256" key="2">
    <source>
        <dbReference type="ARBA" id="ARBA00022475"/>
    </source>
</evidence>
<dbReference type="InterPro" id="IPR008978">
    <property type="entry name" value="HSP20-like_chaperone"/>
</dbReference>
<sequence length="366" mass="41331">MELELGLKLTRELNDFAAADLLIAKDRDGPLFLSGETETMFILTAHLKGYKRENIKIDIIEGGTIITIGGEKLVPEMVVVGGKVLKKEEVMRGFRKAFTIPGVVILDKIKANLNEDELLLTITMPKSVKGVTRIQIVEVKEDMLAWGFSGSLDFIGDKVTEKEKMKQDEYGEPEIVDVKQTDQAKQKLPEEYERREGYENLSPGKEEPAGSKVMHQEETQGEEANNSKERAKKKKEVESQLRGKELEEEKTSQGVRAPEEFKGDQQLHQAEDQDQHKENKIVRGKEIDGRENDTHEEVNGAKKTEEGESSRAEKEYPRDQSTQTGETPTKRFKICAPMFAGSALLVSLIVFVIHVFRDKSQQSKKQ</sequence>
<feature type="domain" description="SHSP" evidence="8">
    <location>
        <begin position="22"/>
        <end position="142"/>
    </location>
</feature>
<evidence type="ECO:0000256" key="6">
    <source>
        <dbReference type="SAM" id="MobiDB-lite"/>
    </source>
</evidence>
<feature type="transmembrane region" description="Helical" evidence="7">
    <location>
        <begin position="336"/>
        <end position="356"/>
    </location>
</feature>
<dbReference type="Pfam" id="PF00011">
    <property type="entry name" value="HSP20"/>
    <property type="match status" value="1"/>
</dbReference>
<dbReference type="PROSITE" id="PS01031">
    <property type="entry name" value="SHSP"/>
    <property type="match status" value="1"/>
</dbReference>
<comment type="subcellular location">
    <subcellularLocation>
        <location evidence="1">Cell membrane</location>
        <topology evidence="1">Single-pass membrane protein</topology>
    </subcellularLocation>
</comment>
<proteinExistence type="inferred from homology"/>
<comment type="similarity">
    <text evidence="4 5">Belongs to the small heat shock protein (HSP20) family.</text>
</comment>
<dbReference type="Gene3D" id="2.60.40.790">
    <property type="match status" value="1"/>
</dbReference>
<keyword evidence="3" id="KW-0611">Plant defense</keyword>
<protein>
    <recommendedName>
        <fullName evidence="8">SHSP domain-containing protein</fullName>
    </recommendedName>
</protein>
<evidence type="ECO:0000313" key="10">
    <source>
        <dbReference type="Proteomes" id="UP001642360"/>
    </source>
</evidence>
<dbReference type="EMBL" id="CAUOFW020000558">
    <property type="protein sequence ID" value="CAK9134698.1"/>
    <property type="molecule type" value="Genomic_DNA"/>
</dbReference>
<evidence type="ECO:0000256" key="1">
    <source>
        <dbReference type="ARBA" id="ARBA00004162"/>
    </source>
</evidence>
<dbReference type="SUPFAM" id="SSF49764">
    <property type="entry name" value="HSP20-like chaperones"/>
    <property type="match status" value="1"/>
</dbReference>
<evidence type="ECO:0000259" key="8">
    <source>
        <dbReference type="PROSITE" id="PS01031"/>
    </source>
</evidence>
<keyword evidence="10" id="KW-1185">Reference proteome</keyword>
<feature type="region of interest" description="Disordered" evidence="6">
    <location>
        <begin position="166"/>
        <end position="331"/>
    </location>
</feature>
<keyword evidence="7" id="KW-0812">Transmembrane</keyword>
<evidence type="ECO:0000256" key="3">
    <source>
        <dbReference type="ARBA" id="ARBA00022821"/>
    </source>
</evidence>
<evidence type="ECO:0000256" key="7">
    <source>
        <dbReference type="SAM" id="Phobius"/>
    </source>
</evidence>
<dbReference type="AlphaFoldDB" id="A0ABC8QWK5"/>
<feature type="compositionally biased region" description="Basic and acidic residues" evidence="6">
    <location>
        <begin position="176"/>
        <end position="218"/>
    </location>
</feature>
<dbReference type="CDD" id="cd06464">
    <property type="entry name" value="ACD_sHsps-like"/>
    <property type="match status" value="1"/>
</dbReference>
<dbReference type="GO" id="GO:0006952">
    <property type="term" value="P:defense response"/>
    <property type="evidence" value="ECO:0007669"/>
    <property type="project" value="UniProtKB-KW"/>
</dbReference>
<evidence type="ECO:0000256" key="5">
    <source>
        <dbReference type="RuleBase" id="RU003616"/>
    </source>
</evidence>
<dbReference type="PANTHER" id="PTHR43670:SF34">
    <property type="entry name" value="HSP20-LIKE CHAPERONES SUPERFAMILY PROTEIN"/>
    <property type="match status" value="1"/>
</dbReference>
<evidence type="ECO:0000256" key="4">
    <source>
        <dbReference type="PROSITE-ProRule" id="PRU00285"/>
    </source>
</evidence>
<feature type="compositionally biased region" description="Basic and acidic residues" evidence="6">
    <location>
        <begin position="225"/>
        <end position="318"/>
    </location>
</feature>
<dbReference type="PANTHER" id="PTHR43670">
    <property type="entry name" value="HEAT SHOCK PROTEIN 26"/>
    <property type="match status" value="1"/>
</dbReference>
<dbReference type="InterPro" id="IPR002068">
    <property type="entry name" value="A-crystallin/Hsp20_dom"/>
</dbReference>
<dbReference type="Proteomes" id="UP001642360">
    <property type="component" value="Unassembled WGS sequence"/>
</dbReference>
<name>A0ABC8QWK5_9AQUA</name>
<reference evidence="9 10" key="1">
    <citation type="submission" date="2024-02" db="EMBL/GenBank/DDBJ databases">
        <authorList>
            <person name="Vignale AGUSTIN F."/>
            <person name="Sosa J E."/>
            <person name="Modenutti C."/>
        </authorList>
    </citation>
    <scope>NUCLEOTIDE SEQUENCE [LARGE SCALE GENOMIC DNA]</scope>
</reference>
<comment type="caution">
    <text evidence="9">The sequence shown here is derived from an EMBL/GenBank/DDBJ whole genome shotgun (WGS) entry which is preliminary data.</text>
</comment>
<dbReference type="GO" id="GO:0005886">
    <property type="term" value="C:plasma membrane"/>
    <property type="evidence" value="ECO:0007669"/>
    <property type="project" value="UniProtKB-SubCell"/>
</dbReference>
<keyword evidence="7" id="KW-0472">Membrane</keyword>
<keyword evidence="2" id="KW-1003">Cell membrane</keyword>
<accession>A0ABC8QWK5</accession>
<evidence type="ECO:0000313" key="9">
    <source>
        <dbReference type="EMBL" id="CAK9134698.1"/>
    </source>
</evidence>